<comment type="similarity">
    <text evidence="1">Belongs to the serine-aspartate repeat-containing protein (SDr) family.</text>
</comment>
<evidence type="ECO:0000256" key="4">
    <source>
        <dbReference type="SAM" id="MobiDB-lite"/>
    </source>
</evidence>
<keyword evidence="5" id="KW-1133">Transmembrane helix</keyword>
<feature type="domain" description="SpaA-like prealbumin fold" evidence="7">
    <location>
        <begin position="643"/>
        <end position="728"/>
    </location>
</feature>
<feature type="domain" description="SpaA-like prealbumin fold" evidence="7">
    <location>
        <begin position="1714"/>
        <end position="1795"/>
    </location>
</feature>
<feature type="domain" description="SpaA-like prealbumin fold" evidence="7">
    <location>
        <begin position="1338"/>
        <end position="1424"/>
    </location>
</feature>
<evidence type="ECO:0000256" key="6">
    <source>
        <dbReference type="SAM" id="SignalP"/>
    </source>
</evidence>
<keyword evidence="5" id="KW-0812">Transmembrane</keyword>
<evidence type="ECO:0000256" key="2">
    <source>
        <dbReference type="ARBA" id="ARBA00022525"/>
    </source>
</evidence>
<evidence type="ECO:0000256" key="3">
    <source>
        <dbReference type="ARBA" id="ARBA00022729"/>
    </source>
</evidence>
<evidence type="ECO:0000256" key="1">
    <source>
        <dbReference type="ARBA" id="ARBA00007257"/>
    </source>
</evidence>
<dbReference type="PANTHER" id="PTHR36108">
    <property type="entry name" value="COLOSSIN-B-RELATED"/>
    <property type="match status" value="1"/>
</dbReference>
<feature type="compositionally biased region" description="Polar residues" evidence="4">
    <location>
        <begin position="31"/>
        <end position="51"/>
    </location>
</feature>
<keyword evidence="2" id="KW-0964">Secreted</keyword>
<feature type="compositionally biased region" description="Low complexity" evidence="4">
    <location>
        <begin position="1910"/>
        <end position="1947"/>
    </location>
</feature>
<feature type="region of interest" description="Disordered" evidence="4">
    <location>
        <begin position="31"/>
        <end position="138"/>
    </location>
</feature>
<dbReference type="SUPFAM" id="SSF49478">
    <property type="entry name" value="Cna protein B-type domain"/>
    <property type="match status" value="17"/>
</dbReference>
<feature type="domain" description="SpaA-like prealbumin fold" evidence="7">
    <location>
        <begin position="234"/>
        <end position="309"/>
    </location>
</feature>
<feature type="domain" description="SpaA-like prealbumin fold" evidence="7">
    <location>
        <begin position="848"/>
        <end position="937"/>
    </location>
</feature>
<feature type="domain" description="SpaA-like prealbumin fold" evidence="7">
    <location>
        <begin position="434"/>
        <end position="511"/>
    </location>
</feature>
<feature type="transmembrane region" description="Helical" evidence="5">
    <location>
        <begin position="1978"/>
        <end position="1998"/>
    </location>
</feature>
<feature type="compositionally biased region" description="Low complexity" evidence="4">
    <location>
        <begin position="81"/>
        <end position="92"/>
    </location>
</feature>
<sequence length="2005" mass="214460">MRKPLVERFLIALAATFVFVSPTMNSIAVAEGTTTDGGQSTVTDQGSSEQPKVSEDKGQTKEQPTTQTPDSKGTTSSSGDATQQPATQTPPASNDSSTKDNSQKGNPEQPRAPTTGKEDNQGNNGKDNQGTKPQTTKSNLAITKYDKDTGAKLAGAVFTVKAQDGSSDVTVTTNNSGFVNVNSLIVGKTYIVTEIKAPIGYKALNTSKVHTVHQSHNTLAFYNEKEKPVEQFTTLTIIKKASDTQKPLAGATFSVKAQDGSGKAKVVTTNANGTVTATDLIIGKKYIVTETNPPQGYTVSEGAKVITAGTEKYVQFFNSPKTPIPTKKGSVTIYKKDSDTGKLLEGATFALKQNGHKILSKTTGANGIVTFSGLDTTGSYTVEETNPPVGYQPATGEQKVTFGAQMKTGGGSHEVTTSLVFYNKKIVTPPTKKGSVTIYKKDSDTGKLLEGATFALKQNGHKILSKTTSANGIVTFSGLDTTGSYTVEETNPPVGYQPATGEQKVTFDAQMKTGGGSHEVTTSLVFYNKKIVTPPEGKHRITIYKKDAADKKTPLAGAEFTLKLGDQVMGTKITGANGVVQFAGLAAGTYTIVETKAPAGYKALTTSQSVTIGGAYASTYSGDKGSNKDVVFYNEKEKPAKTGELTIVKKDKDSNALLAGAEFKATNKATGEVVGSGITNEQGVLVIKNLPVDATYTVEEVAAPAGYEKITGTQTVTIDSDKNKVKGKDKCAVSLVFFNKKKTTDEKGSVTLKKIDNDTGKALEGATFALFNEAGEKVAEKTTGADGYIEVTDLKPGTYYFQETKAPTGYKKIDTKFTVTVKDTKKGEHHNGNSVTVKNELEKNGLGVVKLQKTEKGTDKLLTGVQFKLYDADYKLVSDTVYTTQNGFITVTGLTLGETYYFQETKALDGYEPNTSFQKVVAGAEVTPGVVTMENEKTTPKVGAVGLTKTDAVTGNTLAGVKFNIVNKDTGDIIPVVTNEWGQINRGDLPMGNYYIEETGPLPGYEKNTEKIEFSLPNEKGSTDEEKYYPRFTMTNMPISTPTLYDATLLKIDSADHKLVLEGAVFGVYKAGSDEPVTKVTTGADGTATATGLEAGSYYFKELVPPAGYDKNEQSYPFTVGEDKAKGGDHHSKKIVVKNNKSTVEEDNGSASIRKVDEKGKVLQGATFQLYKGDEKVGEPIVTDNNGVAGVAKLAYGDYYFVETKAPEGYKLDSTPIKFTISKEHKEFTKTVKNEREKPEPHKGKASIKKVDEDGKPLAGAVFHLFTSDKTFVKEVTSGSDGYAIVDNLEVGNYYFVETKAPAGYEADLTKMYSVEVTKHGGHSKVYAVNKLLPVETGSATLVKVGENKQPLAGAVFQLYKDGEPYGDPMTTTTDGVIKVSDLAFGHYYFKEVTAPAGYVLNDKPIHFTLSKKDMTFEREVLNEKEVTPPVLGSATLMKVDSDTKEPLANATFELYKDGALYGTYTSDATGLVKASELPLGSYYFKETVQPTGYNLNSEIVNFTLTKDQLSFHREFANTKTVVVPPILKGNVVLMKTDVDTKEGLQGAIFELRNAQNVVVQSGLTTDATGQIIVKDLDAGTYSFIETVAPAGYKLNTDPVTFTVKTGDTVYVSKTNKLDTGSVVLTKIDKKSGHVLMGATFKVVDATGKTVKEGLTTNATGQIMVDQLAPGAYSFIETKAPAGYKLDATPVAFTITADQTAAVQVTKTNDLERGSVVLTKVDEDSNVVLAGATFKLQDSGGNVVKTNLVTNAAGQIVVNDLEPGDYYFIETKAPAGYKLDATPTKVTVAKGSNQLNYVTKTNKMLAGTVMLTKVDGKTGKTLVGVVFNLKRSDGTMLQQNLVTDSNGRITVSNLKPGTYAFVETKTLKGYKLNKTPMTFTITEDVTYPVLISFINWKAYEAPTEEPEEPSNPGTPGKPTKPTTPVTPTTPSTSTGTNTPNNASAPTVKATTTYTNPPQASATPTTTAGTKSLLPQTGVGYATTAAAGMAIVLFAWWLIRRSRRAH</sequence>
<feature type="compositionally biased region" description="Low complexity" evidence="4">
    <location>
        <begin position="1954"/>
        <end position="1969"/>
    </location>
</feature>
<feature type="domain" description="SpaA-like prealbumin fold" evidence="7">
    <location>
        <begin position="1245"/>
        <end position="1331"/>
    </location>
</feature>
<proteinExistence type="inferred from homology"/>
<dbReference type="Pfam" id="PF17802">
    <property type="entry name" value="SpaA"/>
    <property type="match status" value="18"/>
</dbReference>
<feature type="domain" description="SpaA-like prealbumin fold" evidence="7">
    <location>
        <begin position="1807"/>
        <end position="1886"/>
    </location>
</feature>
<dbReference type="EMBL" id="JTFC01000041">
    <property type="protein sequence ID" value="RUS53104.1"/>
    <property type="molecule type" value="Genomic_DNA"/>
</dbReference>
<feature type="domain" description="SpaA-like prealbumin fold" evidence="7">
    <location>
        <begin position="1530"/>
        <end position="1617"/>
    </location>
</feature>
<keyword evidence="5" id="KW-0472">Membrane</keyword>
<feature type="domain" description="SpaA-like prealbumin fold" evidence="7">
    <location>
        <begin position="944"/>
        <end position="1020"/>
    </location>
</feature>
<feature type="signal peptide" evidence="6">
    <location>
        <begin position="1"/>
        <end position="30"/>
    </location>
</feature>
<dbReference type="OrthoDB" id="2056845at2"/>
<gene>
    <name evidence="8" type="ORF">QI30_16290</name>
</gene>
<dbReference type="RefSeq" id="WP_126991654.1">
    <property type="nucleotide sequence ID" value="NZ_JTFC01000041.1"/>
</dbReference>
<feature type="domain" description="SpaA-like prealbumin fold" evidence="7">
    <location>
        <begin position="1048"/>
        <end position="1124"/>
    </location>
</feature>
<organism evidence="8 9">
    <name type="scientific">Candidatus Kurthia intestinigallinarum</name>
    <dbReference type="NCBI Taxonomy" id="1562256"/>
    <lineage>
        <taxon>Bacteria</taxon>
        <taxon>Bacillati</taxon>
        <taxon>Bacillota</taxon>
        <taxon>Bacilli</taxon>
        <taxon>Bacillales</taxon>
        <taxon>Caryophanaceae</taxon>
        <taxon>Kurthia</taxon>
    </lineage>
</organism>
<name>A0A433RR58_9BACL</name>
<evidence type="ECO:0000313" key="8">
    <source>
        <dbReference type="EMBL" id="RUS53104.1"/>
    </source>
</evidence>
<feature type="chain" id="PRO_5019358259" description="SpaA-like prealbumin fold domain-containing protein" evidence="6">
    <location>
        <begin position="31"/>
        <end position="2005"/>
    </location>
</feature>
<feature type="domain" description="SpaA-like prealbumin fold" evidence="7">
    <location>
        <begin position="329"/>
        <end position="404"/>
    </location>
</feature>
<feature type="domain" description="SpaA-like prealbumin fold" evidence="7">
    <location>
        <begin position="1621"/>
        <end position="1708"/>
    </location>
</feature>
<feature type="compositionally biased region" description="Low complexity" evidence="4">
    <location>
        <begin position="121"/>
        <end position="130"/>
    </location>
</feature>
<evidence type="ECO:0000313" key="9">
    <source>
        <dbReference type="Proteomes" id="UP000288623"/>
    </source>
</evidence>
<reference evidence="8 9" key="1">
    <citation type="submission" date="2014-11" db="EMBL/GenBank/DDBJ databases">
        <title>Genome sequence and analysis of novel Kurthia sp.</title>
        <authorList>
            <person name="Lawson J.N."/>
            <person name="Gonzalez J.E."/>
            <person name="Rinauldi L."/>
            <person name="Xuan Z."/>
            <person name="Firman A."/>
            <person name="Shaddox L."/>
            <person name="Trudeau A."/>
            <person name="Shah S."/>
            <person name="Reiman D."/>
        </authorList>
    </citation>
    <scope>NUCLEOTIDE SEQUENCE [LARGE SCALE GENOMIC DNA]</scope>
    <source>
        <strain evidence="8 9">3B1D</strain>
    </source>
</reference>
<dbReference type="InterPro" id="IPR041033">
    <property type="entry name" value="SpaA_PFL_dom_1"/>
</dbReference>
<dbReference type="Gene3D" id="2.60.40.10">
    <property type="entry name" value="Immunoglobulins"/>
    <property type="match status" value="18"/>
</dbReference>
<dbReference type="InterPro" id="IPR013783">
    <property type="entry name" value="Ig-like_fold"/>
</dbReference>
<dbReference type="PANTHER" id="PTHR36108:SF13">
    <property type="entry name" value="COLOSSIN-B-RELATED"/>
    <property type="match status" value="1"/>
</dbReference>
<keyword evidence="9" id="KW-1185">Reference proteome</keyword>
<comment type="caution">
    <text evidence="8">The sequence shown here is derived from an EMBL/GenBank/DDBJ whole genome shotgun (WGS) entry which is preliminary data.</text>
</comment>
<feature type="region of interest" description="Disordered" evidence="4">
    <location>
        <begin position="1902"/>
        <end position="1972"/>
    </location>
</feature>
<feature type="domain" description="SpaA-like prealbumin fold" evidence="7">
    <location>
        <begin position="540"/>
        <end position="613"/>
    </location>
</feature>
<keyword evidence="3 6" id="KW-0732">Signal</keyword>
<feature type="domain" description="SpaA-like prealbumin fold" evidence="7">
    <location>
        <begin position="139"/>
        <end position="222"/>
    </location>
</feature>
<feature type="domain" description="SpaA-like prealbumin fold" evidence="7">
    <location>
        <begin position="1433"/>
        <end position="1516"/>
    </location>
</feature>
<accession>A0A433RR58</accession>
<dbReference type="Proteomes" id="UP000288623">
    <property type="component" value="Unassembled WGS sequence"/>
</dbReference>
<evidence type="ECO:0000256" key="5">
    <source>
        <dbReference type="SAM" id="Phobius"/>
    </source>
</evidence>
<protein>
    <recommendedName>
        <fullName evidence="7">SpaA-like prealbumin fold domain-containing protein</fullName>
    </recommendedName>
</protein>
<feature type="compositionally biased region" description="Polar residues" evidence="4">
    <location>
        <begin position="61"/>
        <end position="80"/>
    </location>
</feature>
<evidence type="ECO:0000259" key="7">
    <source>
        <dbReference type="Pfam" id="PF17802"/>
    </source>
</evidence>
<feature type="domain" description="SpaA-like prealbumin fold" evidence="7">
    <location>
        <begin position="1149"/>
        <end position="1235"/>
    </location>
</feature>
<feature type="domain" description="SpaA-like prealbumin fold" evidence="7">
    <location>
        <begin position="748"/>
        <end position="826"/>
    </location>
</feature>